<evidence type="ECO:0000256" key="10">
    <source>
        <dbReference type="ARBA" id="ARBA00022840"/>
    </source>
</evidence>
<evidence type="ECO:0000313" key="19">
    <source>
        <dbReference type="EMBL" id="RZD17845.1"/>
    </source>
</evidence>
<keyword evidence="12 17" id="KW-0238">DNA-binding</keyword>
<dbReference type="Gene3D" id="3.30.1490.20">
    <property type="entry name" value="ATP-grasp fold, A domain"/>
    <property type="match status" value="1"/>
</dbReference>
<dbReference type="Pfam" id="PF17760">
    <property type="entry name" value="UvrA_inter"/>
    <property type="match status" value="1"/>
</dbReference>
<dbReference type="InterPro" id="IPR027417">
    <property type="entry name" value="P-loop_NTPase"/>
</dbReference>
<comment type="similarity">
    <text evidence="14 17">Belongs to the ABC transporter superfamily. UvrA family.</text>
</comment>
<dbReference type="GO" id="GO:0009380">
    <property type="term" value="C:excinuclease repair complex"/>
    <property type="evidence" value="ECO:0007669"/>
    <property type="project" value="InterPro"/>
</dbReference>
<dbReference type="InterPro" id="IPR003439">
    <property type="entry name" value="ABC_transporter-like_ATP-bd"/>
</dbReference>
<feature type="binding site" evidence="17">
    <location>
        <begin position="646"/>
        <end position="653"/>
    </location>
    <ligand>
        <name>ATP</name>
        <dbReference type="ChEBI" id="CHEBI:30616"/>
    </ligand>
</feature>
<keyword evidence="3 17" id="KW-0479">Metal-binding</keyword>
<evidence type="ECO:0000256" key="5">
    <source>
        <dbReference type="ARBA" id="ARBA00022741"/>
    </source>
</evidence>
<dbReference type="InterPro" id="IPR004602">
    <property type="entry name" value="UvrA"/>
</dbReference>
<dbReference type="Gene3D" id="1.10.8.280">
    <property type="entry name" value="ABC transporter ATPase domain-like"/>
    <property type="match status" value="1"/>
</dbReference>
<sequence>MERKIIIKGARQHNLKNINLEIPKDKLVVITGLSGSGKSSLAFDTIFAEGQRRYLESLSSYARQFMEQMDKPDVDSIEGLSPTISIEQKSVSKNPRSTVGTITDLYDYLRVLFARIGTPYCYKCGKKIEPQTIDQMIDFIFSYRQNNQNNGGSRLIVLSPVVISRKGEFKTKFEEYLKHGFSRIYADKIQYNLEDEIVLDKNKKHDIDVVVDRLIIKNEIKQRLYSSIEIALKLSSGILKLKFIDEDEKETDLFLSEHSVCLDCGINYVKPEPAMFSFNNPAGACPSCGGLGYKTFFDEDLIVPDKKLSLKDGAIAILKNSSPVYRNHIINSLTSHYKFNSNMPYESLDENIKQIILYGSNGEKIEFYDEHSDKQSFHLKEWEGIIPMLKKSLNNSAANYIIDPYKFMSEKPCPECGGFRLKRESLSYKINNLSIVDITNLSIKDALHFFENIDLNEYEQDIADKIVREITERLSFLVNVGLDYLTLSRPSSTLSGGESQRIRLATQIGSGLTGVLYILDEPSIGLHMRDNERLLKTIFDLRDKGNSVLVVEHDETTMLKSDYIIDMGPGAGKNGGYVVAAGTPEEIMNDPDSLTGKYLTKKLKIDIPAIIRDQDKGFIKITGAKKNNLKNIDVSIPLGNLVCVTGVSGSGKSTLVIDTLYEAIFNYKNGIKDFSKFDVDFIENINLIDRVIDIDQSPIGRTPRSNPATYTGIFTIIRALFTETKESKIRGYQPGRFSFNVKGGRCEACAGDGVKKIEMLFMPDVYVTCDVCKGKRYNSQTLEIKYKDKNIYDVLNMTFKEAYDFFGSIPSLAHKIKFLIDVGLDYITLGQLATTLSGGEAQRIKLSKELSRPNEFKTLYILDEPTTGLHFEDIKKLLKIINLLVDAGNTVVVIEHNMDVIKCADYVIDIGPEGGDGGGFVVAEGNPYEIILNENSLTGKYLKNEIDINKV</sequence>
<evidence type="ECO:0000256" key="9">
    <source>
        <dbReference type="ARBA" id="ARBA00022833"/>
    </source>
</evidence>
<keyword evidence="9 17" id="KW-0862">Zinc</keyword>
<dbReference type="Gene3D" id="1.20.1580.10">
    <property type="entry name" value="ABC transporter ATPase like domain"/>
    <property type="match status" value="2"/>
</dbReference>
<protein>
    <recommendedName>
        <fullName evidence="15 17">UvrABC system protein A</fullName>
        <shortName evidence="17">UvrA protein</shortName>
    </recommendedName>
    <alternativeName>
        <fullName evidence="16 17">Excinuclease ABC subunit A</fullName>
    </alternativeName>
</protein>
<keyword evidence="4 17" id="KW-0677">Repeat</keyword>
<dbReference type="GO" id="GO:0005737">
    <property type="term" value="C:cytoplasm"/>
    <property type="evidence" value="ECO:0007669"/>
    <property type="project" value="UniProtKB-SubCell"/>
</dbReference>
<comment type="function">
    <text evidence="17">The UvrABC repair system catalyzes the recognition and processing of DNA lesions. UvrA is an ATPase and a DNA-binding protein. A damage recognition complex composed of 2 UvrA and 2 UvrB subunits scans DNA for abnormalities. When the presence of a lesion has been verified by UvrB, the UvrA molecules dissociate.</text>
</comment>
<dbReference type="GO" id="GO:0003677">
    <property type="term" value="F:DNA binding"/>
    <property type="evidence" value="ECO:0007669"/>
    <property type="project" value="UniProtKB-UniRule"/>
</dbReference>
<organism evidence="19 20">
    <name type="scientific">Candidatus Acididesulfobacter diazotrophicus</name>
    <dbReference type="NCBI Taxonomy" id="2597226"/>
    <lineage>
        <taxon>Bacteria</taxon>
        <taxon>Deltaproteobacteria</taxon>
        <taxon>Candidatus Acidulodesulfobacterales</taxon>
        <taxon>Candidatus Acididesulfobacter</taxon>
    </lineage>
</organism>
<keyword evidence="17" id="KW-0742">SOS response</keyword>
<comment type="subunit">
    <text evidence="17">Forms a heterotetramer with UvrB during the search for lesions.</text>
</comment>
<dbReference type="SUPFAM" id="SSF52540">
    <property type="entry name" value="P-loop containing nucleoside triphosphate hydrolases"/>
    <property type="match status" value="2"/>
</dbReference>
<keyword evidence="6 17" id="KW-0227">DNA damage</keyword>
<dbReference type="GO" id="GO:0008270">
    <property type="term" value="F:zinc ion binding"/>
    <property type="evidence" value="ECO:0007669"/>
    <property type="project" value="UniProtKB-UniRule"/>
</dbReference>
<dbReference type="HAMAP" id="MF_00205">
    <property type="entry name" value="UvrA"/>
    <property type="match status" value="1"/>
</dbReference>
<dbReference type="AlphaFoldDB" id="A0A519BKR2"/>
<dbReference type="InterPro" id="IPR013815">
    <property type="entry name" value="ATP_grasp_subdomain_1"/>
</dbReference>
<dbReference type="NCBIfam" id="NF001503">
    <property type="entry name" value="PRK00349.1"/>
    <property type="match status" value="1"/>
</dbReference>
<evidence type="ECO:0000256" key="7">
    <source>
        <dbReference type="ARBA" id="ARBA00022769"/>
    </source>
</evidence>
<dbReference type="CDD" id="cd03271">
    <property type="entry name" value="ABC_UvrA_II"/>
    <property type="match status" value="1"/>
</dbReference>
<dbReference type="CDD" id="cd03270">
    <property type="entry name" value="ABC_UvrA_I"/>
    <property type="match status" value="1"/>
</dbReference>
<proteinExistence type="inferred from homology"/>
<feature type="binding site" evidence="17">
    <location>
        <begin position="32"/>
        <end position="39"/>
    </location>
    <ligand>
        <name>ATP</name>
        <dbReference type="ChEBI" id="CHEBI:30616"/>
    </ligand>
</feature>
<evidence type="ECO:0000313" key="20">
    <source>
        <dbReference type="Proteomes" id="UP000319296"/>
    </source>
</evidence>
<evidence type="ECO:0000256" key="6">
    <source>
        <dbReference type="ARBA" id="ARBA00022763"/>
    </source>
</evidence>
<dbReference type="InterPro" id="IPR017871">
    <property type="entry name" value="ABC_transporter-like_CS"/>
</dbReference>
<dbReference type="Gene3D" id="3.40.50.300">
    <property type="entry name" value="P-loop containing nucleotide triphosphate hydrolases"/>
    <property type="match status" value="2"/>
</dbReference>
<keyword evidence="10 17" id="KW-0067">ATP-binding</keyword>
<dbReference type="GO" id="GO:0006289">
    <property type="term" value="P:nucleotide-excision repair"/>
    <property type="evidence" value="ECO:0007669"/>
    <property type="project" value="UniProtKB-UniRule"/>
</dbReference>
<feature type="zinc finger region" description="C4-type" evidence="17">
    <location>
        <begin position="261"/>
        <end position="288"/>
    </location>
</feature>
<keyword evidence="13 17" id="KW-0234">DNA repair</keyword>
<reference evidence="19 20" key="1">
    <citation type="journal article" date="2019" name="ISME J.">
        <title>Insights into ecological role of a new deltaproteobacterial order Candidatus Acidulodesulfobacterales by metagenomics and metatranscriptomics.</title>
        <authorList>
            <person name="Tan S."/>
            <person name="Liu J."/>
            <person name="Fang Y."/>
            <person name="Hedlund B.P."/>
            <person name="Lian Z.H."/>
            <person name="Huang L.Y."/>
            <person name="Li J.T."/>
            <person name="Huang L.N."/>
            <person name="Li W.J."/>
            <person name="Jiang H.C."/>
            <person name="Dong H.L."/>
            <person name="Shu W.S."/>
        </authorList>
    </citation>
    <scope>NUCLEOTIDE SEQUENCE [LARGE SCALE GENOMIC DNA]</scope>
    <source>
        <strain evidence="19">AP1</strain>
    </source>
</reference>
<dbReference type="GO" id="GO:0009432">
    <property type="term" value="P:SOS response"/>
    <property type="evidence" value="ECO:0007669"/>
    <property type="project" value="UniProtKB-UniRule"/>
</dbReference>
<feature type="domain" description="ABC transporter" evidence="18">
    <location>
        <begin position="611"/>
        <end position="943"/>
    </location>
</feature>
<evidence type="ECO:0000256" key="16">
    <source>
        <dbReference type="ARBA" id="ARBA00042156"/>
    </source>
</evidence>
<name>A0A519BKR2_9DELT</name>
<dbReference type="FunFam" id="1.20.1580.10:FF:000002">
    <property type="entry name" value="UvrABC system protein A"/>
    <property type="match status" value="1"/>
</dbReference>
<dbReference type="NCBIfam" id="TIGR00630">
    <property type="entry name" value="uvra"/>
    <property type="match status" value="1"/>
</dbReference>
<evidence type="ECO:0000256" key="4">
    <source>
        <dbReference type="ARBA" id="ARBA00022737"/>
    </source>
</evidence>
<evidence type="ECO:0000256" key="17">
    <source>
        <dbReference type="HAMAP-Rule" id="MF_00205"/>
    </source>
</evidence>
<dbReference type="InterPro" id="IPR041552">
    <property type="entry name" value="UvrA_DNA-bd"/>
</dbReference>
<accession>A0A519BKR2</accession>
<evidence type="ECO:0000256" key="3">
    <source>
        <dbReference type="ARBA" id="ARBA00022723"/>
    </source>
</evidence>
<dbReference type="InterPro" id="IPR041102">
    <property type="entry name" value="UvrA_inter"/>
</dbReference>
<dbReference type="Proteomes" id="UP000319296">
    <property type="component" value="Unassembled WGS sequence"/>
</dbReference>
<evidence type="ECO:0000256" key="13">
    <source>
        <dbReference type="ARBA" id="ARBA00023204"/>
    </source>
</evidence>
<dbReference type="GO" id="GO:0005524">
    <property type="term" value="F:ATP binding"/>
    <property type="evidence" value="ECO:0007669"/>
    <property type="project" value="UniProtKB-UniRule"/>
</dbReference>
<feature type="zinc finger region" description="C4-type" evidence="17">
    <location>
        <begin position="746"/>
        <end position="772"/>
    </location>
</feature>
<evidence type="ECO:0000256" key="15">
    <source>
        <dbReference type="ARBA" id="ARBA00039316"/>
    </source>
</evidence>
<dbReference type="EMBL" id="SGBB01000020">
    <property type="protein sequence ID" value="RZD17845.1"/>
    <property type="molecule type" value="Genomic_DNA"/>
</dbReference>
<comment type="subcellular location">
    <subcellularLocation>
        <location evidence="1 17">Cytoplasm</location>
    </subcellularLocation>
</comment>
<gene>
    <name evidence="17 19" type="primary">uvrA</name>
    <name evidence="19" type="ORF">EVG15_08935</name>
</gene>
<evidence type="ECO:0000256" key="11">
    <source>
        <dbReference type="ARBA" id="ARBA00022881"/>
    </source>
</evidence>
<keyword evidence="2 17" id="KW-0963">Cytoplasm</keyword>
<dbReference type="GO" id="GO:0009381">
    <property type="term" value="F:excinuclease ABC activity"/>
    <property type="evidence" value="ECO:0007669"/>
    <property type="project" value="UniProtKB-UniRule"/>
</dbReference>
<evidence type="ECO:0000256" key="1">
    <source>
        <dbReference type="ARBA" id="ARBA00004496"/>
    </source>
</evidence>
<comment type="caution">
    <text evidence="19">The sequence shown here is derived from an EMBL/GenBank/DDBJ whole genome shotgun (WGS) entry which is preliminary data.</text>
</comment>
<keyword evidence="11 17" id="KW-0267">Excision nuclease</keyword>
<dbReference type="PANTHER" id="PTHR43152:SF3">
    <property type="entry name" value="UVRABC SYSTEM PROTEIN A"/>
    <property type="match status" value="1"/>
</dbReference>
<keyword evidence="8 17" id="KW-0863">Zinc-finger</keyword>
<dbReference type="GO" id="GO:0016887">
    <property type="term" value="F:ATP hydrolysis activity"/>
    <property type="evidence" value="ECO:0007669"/>
    <property type="project" value="InterPro"/>
</dbReference>
<evidence type="ECO:0000256" key="8">
    <source>
        <dbReference type="ARBA" id="ARBA00022771"/>
    </source>
</evidence>
<dbReference type="PROSITE" id="PS00211">
    <property type="entry name" value="ABC_TRANSPORTER_1"/>
    <property type="match status" value="2"/>
</dbReference>
<evidence type="ECO:0000256" key="2">
    <source>
        <dbReference type="ARBA" id="ARBA00022490"/>
    </source>
</evidence>
<evidence type="ECO:0000256" key="14">
    <source>
        <dbReference type="ARBA" id="ARBA00038000"/>
    </source>
</evidence>
<dbReference type="PANTHER" id="PTHR43152">
    <property type="entry name" value="UVRABC SYSTEM PROTEIN A"/>
    <property type="match status" value="1"/>
</dbReference>
<keyword evidence="5 17" id="KW-0547">Nucleotide-binding</keyword>
<dbReference type="Pfam" id="PF17755">
    <property type="entry name" value="UvrA_DNA-bind"/>
    <property type="match status" value="1"/>
</dbReference>
<evidence type="ECO:0000256" key="12">
    <source>
        <dbReference type="ARBA" id="ARBA00023125"/>
    </source>
</evidence>
<evidence type="ECO:0000259" key="18">
    <source>
        <dbReference type="PROSITE" id="PS50893"/>
    </source>
</evidence>
<keyword evidence="7 17" id="KW-0228">DNA excision</keyword>
<feature type="domain" description="ABC transporter" evidence="18">
    <location>
        <begin position="269"/>
        <end position="600"/>
    </location>
</feature>
<dbReference type="PROSITE" id="PS50893">
    <property type="entry name" value="ABC_TRANSPORTER_2"/>
    <property type="match status" value="2"/>
</dbReference>